<dbReference type="Proteomes" id="UP001385499">
    <property type="component" value="Unassembled WGS sequence"/>
</dbReference>
<gene>
    <name evidence="1" type="ORF">V6575_15785</name>
</gene>
<dbReference type="SUPFAM" id="SSF50494">
    <property type="entry name" value="Trypsin-like serine proteases"/>
    <property type="match status" value="1"/>
</dbReference>
<protein>
    <submittedName>
        <fullName evidence="1">Uncharacterized protein</fullName>
    </submittedName>
</protein>
<reference evidence="1 2" key="1">
    <citation type="submission" date="2024-02" db="EMBL/GenBank/DDBJ databases">
        <title>Roseibium algae sp. nov., isolated from marine alga (Grateloupia sp.), showing potential in myo-inositol conversion.</title>
        <authorList>
            <person name="Wang Y."/>
        </authorList>
    </citation>
    <scope>NUCLEOTIDE SEQUENCE [LARGE SCALE GENOMIC DNA]</scope>
    <source>
        <strain evidence="1 2">H3510</strain>
    </source>
</reference>
<evidence type="ECO:0000313" key="2">
    <source>
        <dbReference type="Proteomes" id="UP001385499"/>
    </source>
</evidence>
<dbReference type="InterPro" id="IPR009003">
    <property type="entry name" value="Peptidase_S1_PA"/>
</dbReference>
<organism evidence="1 2">
    <name type="scientific">Roseibium algae</name>
    <dbReference type="NCBI Taxonomy" id="3123038"/>
    <lineage>
        <taxon>Bacteria</taxon>
        <taxon>Pseudomonadati</taxon>
        <taxon>Pseudomonadota</taxon>
        <taxon>Alphaproteobacteria</taxon>
        <taxon>Hyphomicrobiales</taxon>
        <taxon>Stappiaceae</taxon>
        <taxon>Roseibium</taxon>
    </lineage>
</organism>
<comment type="caution">
    <text evidence="1">The sequence shown here is derived from an EMBL/GenBank/DDBJ whole genome shotgun (WGS) entry which is preliminary data.</text>
</comment>
<keyword evidence="2" id="KW-1185">Reference proteome</keyword>
<proteinExistence type="predicted"/>
<sequence length="93" mass="10042">MPGTTSLMAAGYHRDRRYLPSLDPACHIIREVSDSWVTDCIVKQGGSGGPVFIQENNELKIAAVVSATNGTDKSIAVPRKQWQSLLDNPSCGN</sequence>
<accession>A0ABU8TNQ5</accession>
<name>A0ABU8TNQ5_9HYPH</name>
<dbReference type="RefSeq" id="WP_340275673.1">
    <property type="nucleotide sequence ID" value="NZ_JBAKIA010000011.1"/>
</dbReference>
<evidence type="ECO:0000313" key="1">
    <source>
        <dbReference type="EMBL" id="MEJ8475557.1"/>
    </source>
</evidence>
<dbReference type="EMBL" id="JBAKIA010000011">
    <property type="protein sequence ID" value="MEJ8475557.1"/>
    <property type="molecule type" value="Genomic_DNA"/>
</dbReference>